<dbReference type="Proteomes" id="UP000249464">
    <property type="component" value="Unassembled WGS sequence"/>
</dbReference>
<proteinExistence type="predicted"/>
<organism evidence="1 2">
    <name type="scientific">Microbotryum silenes-dioicae</name>
    <dbReference type="NCBI Taxonomy" id="796604"/>
    <lineage>
        <taxon>Eukaryota</taxon>
        <taxon>Fungi</taxon>
        <taxon>Dikarya</taxon>
        <taxon>Basidiomycota</taxon>
        <taxon>Pucciniomycotina</taxon>
        <taxon>Microbotryomycetes</taxon>
        <taxon>Microbotryales</taxon>
        <taxon>Microbotryaceae</taxon>
        <taxon>Microbotryum</taxon>
    </lineage>
</organism>
<keyword evidence="2" id="KW-1185">Reference proteome</keyword>
<accession>A0A2X0MQ93</accession>
<dbReference type="EMBL" id="FQNC01000043">
    <property type="protein sequence ID" value="SGY45413.1"/>
    <property type="molecule type" value="Genomic_DNA"/>
</dbReference>
<gene>
    <name evidence="1" type="primary">BQ5605_C001g00282</name>
    <name evidence="1" type="ORF">BQ5605_C001G00282</name>
</gene>
<evidence type="ECO:0000313" key="1">
    <source>
        <dbReference type="EMBL" id="SGY45413.1"/>
    </source>
</evidence>
<evidence type="ECO:0000313" key="2">
    <source>
        <dbReference type="Proteomes" id="UP000249464"/>
    </source>
</evidence>
<name>A0A2X0MQ93_9BASI</name>
<dbReference type="AlphaFoldDB" id="A0A2X0MQ93"/>
<reference evidence="1 2" key="1">
    <citation type="submission" date="2016-11" db="EMBL/GenBank/DDBJ databases">
        <authorList>
            <person name="Jaros S."/>
            <person name="Januszkiewicz K."/>
            <person name="Wedrychowicz H."/>
        </authorList>
    </citation>
    <scope>NUCLEOTIDE SEQUENCE [LARGE SCALE GENOMIC DNA]</scope>
</reference>
<sequence length="52" mass="5515">MPDSHIQMVLSIARNSIVSGPLAEATDHVTLGPLVRTPDPALDRTSCTLGEM</sequence>
<protein>
    <submittedName>
        <fullName evidence="1">BQ5605_C001g00282 protein</fullName>
    </submittedName>
</protein>